<evidence type="ECO:0000313" key="2">
    <source>
        <dbReference type="Proteomes" id="UP001177260"/>
    </source>
</evidence>
<keyword evidence="2" id="KW-1185">Reference proteome</keyword>
<name>A0ACC3ALF8_9EURO</name>
<dbReference type="Proteomes" id="UP001177260">
    <property type="component" value="Unassembled WGS sequence"/>
</dbReference>
<organism evidence="1 2">
    <name type="scientific">Aspergillus melleus</name>
    <dbReference type="NCBI Taxonomy" id="138277"/>
    <lineage>
        <taxon>Eukaryota</taxon>
        <taxon>Fungi</taxon>
        <taxon>Dikarya</taxon>
        <taxon>Ascomycota</taxon>
        <taxon>Pezizomycotina</taxon>
        <taxon>Eurotiomycetes</taxon>
        <taxon>Eurotiomycetidae</taxon>
        <taxon>Eurotiales</taxon>
        <taxon>Aspergillaceae</taxon>
        <taxon>Aspergillus</taxon>
        <taxon>Aspergillus subgen. Circumdati</taxon>
    </lineage>
</organism>
<dbReference type="EMBL" id="JAOPJF010000220">
    <property type="protein sequence ID" value="KAK1138214.1"/>
    <property type="molecule type" value="Genomic_DNA"/>
</dbReference>
<proteinExistence type="predicted"/>
<evidence type="ECO:0000313" key="1">
    <source>
        <dbReference type="EMBL" id="KAK1138214.1"/>
    </source>
</evidence>
<comment type="caution">
    <text evidence="1">The sequence shown here is derived from an EMBL/GenBank/DDBJ whole genome shotgun (WGS) entry which is preliminary data.</text>
</comment>
<accession>A0ACC3ALF8</accession>
<feature type="non-terminal residue" evidence="1">
    <location>
        <position position="91"/>
    </location>
</feature>
<protein>
    <submittedName>
        <fullName evidence="1">Uncharacterized protein</fullName>
    </submittedName>
</protein>
<reference evidence="1 2" key="1">
    <citation type="journal article" date="2023" name="ACS Omega">
        <title>Identification of the Neoaspergillic Acid Biosynthesis Gene Cluster by Establishing an In Vitro CRISPR-Ribonucleoprotein Genetic System in Aspergillus melleus.</title>
        <authorList>
            <person name="Yuan B."/>
            <person name="Grau M.F."/>
            <person name="Murata R.M."/>
            <person name="Torok T."/>
            <person name="Venkateswaran K."/>
            <person name="Stajich J.E."/>
            <person name="Wang C.C.C."/>
        </authorList>
    </citation>
    <scope>NUCLEOTIDE SEQUENCE [LARGE SCALE GENOMIC DNA]</scope>
    <source>
        <strain evidence="1 2">IMV 1140</strain>
    </source>
</reference>
<gene>
    <name evidence="1" type="ORF">N8T08_004199</name>
</gene>
<sequence length="91" mass="9641">MVLLRRFLIGLLAVAVAQFGVLATTPAHAHEGDSHGVREVALVHDFAADQTHERGDDAQHDAHDEDAGALPEDPAPDDSSHGEQAHVHACP</sequence>